<keyword evidence="5" id="KW-0067">ATP-binding</keyword>
<evidence type="ECO:0000256" key="2">
    <source>
        <dbReference type="ARBA" id="ARBA00022679"/>
    </source>
</evidence>
<proteinExistence type="inferred from homology"/>
<dbReference type="InterPro" id="IPR042213">
    <property type="entry name" value="NBD_C_sf"/>
</dbReference>
<sequence length="443" mass="48196">MTTKPKIIVLDDDPTGSQTVHSCLLLMRWDVETLRLGLSDSSPIFFILTNTRALTPEQATAVTTEVCHNLKMALVAEGITDFLVVSRSDSTLRGHYPVETDVIAKVVGPFDAHFLVPAFFEAGRITQQSVHYLIIEGVPTPVHETEFARDSVFGYHHSYLPDYVEEKTKGRIRADAVERFLLEDINQGSVERLQHLTNNSCCVVDAQTQADLDKFAADILSVAAQGKHFLFRSAASLLTSLASLGPQPVAAEDMAQYVRHHKPGAVIVGSHVKKTTQQLERLLQAPGIVGVEVDVAHLLSDSNTQRTNLLASILEQVQTIHAEGKTPVIYTSRQELSFKDVQTRLEFGAAVSGLLMDIVRGLPADIGFLISKGGITSNDVLSTGLSLRSARLLGQIIAGCSIVRTAGDHPLFPDLPVVLFPGNVGDADALATTYMRLSQVEEK</sequence>
<dbReference type="GO" id="GO:0016301">
    <property type="term" value="F:kinase activity"/>
    <property type="evidence" value="ECO:0007669"/>
    <property type="project" value="UniProtKB-KW"/>
</dbReference>
<evidence type="ECO:0000256" key="3">
    <source>
        <dbReference type="ARBA" id="ARBA00022741"/>
    </source>
</evidence>
<keyword evidence="4" id="KW-0418">Kinase</keyword>
<dbReference type="Pfam" id="PF17042">
    <property type="entry name" value="NBD_C"/>
    <property type="match status" value="1"/>
</dbReference>
<dbReference type="InterPro" id="IPR031475">
    <property type="entry name" value="NBD_C"/>
</dbReference>
<gene>
    <name evidence="9" type="ORF">AVDCRST_MAG92-1719</name>
</gene>
<evidence type="ECO:0000256" key="4">
    <source>
        <dbReference type="ARBA" id="ARBA00022777"/>
    </source>
</evidence>
<feature type="domain" description="Four-carbon acid sugar kinase N-terminal" evidence="7">
    <location>
        <begin position="7"/>
        <end position="241"/>
    </location>
</feature>
<dbReference type="Gene3D" id="3.40.50.10840">
    <property type="entry name" value="Putative sugar-binding, N-terminal domain"/>
    <property type="match status" value="1"/>
</dbReference>
<accession>A0A6J4I997</accession>
<dbReference type="Pfam" id="PF07005">
    <property type="entry name" value="SBD_N"/>
    <property type="match status" value="1"/>
</dbReference>
<dbReference type="Gene3D" id="3.40.980.20">
    <property type="entry name" value="Four-carbon acid sugar kinase, nucleotide binding domain"/>
    <property type="match status" value="1"/>
</dbReference>
<dbReference type="InterPro" id="IPR037051">
    <property type="entry name" value="4-carb_acid_sugar_kinase_N_sf"/>
</dbReference>
<organism evidence="9">
    <name type="scientific">uncultured Coleofasciculus sp</name>
    <dbReference type="NCBI Taxonomy" id="1267456"/>
    <lineage>
        <taxon>Bacteria</taxon>
        <taxon>Bacillati</taxon>
        <taxon>Cyanobacteriota</taxon>
        <taxon>Cyanophyceae</taxon>
        <taxon>Coleofasciculales</taxon>
        <taxon>Coleofasciculaceae</taxon>
        <taxon>Coleofasciculus</taxon>
        <taxon>environmental samples</taxon>
    </lineage>
</organism>
<keyword evidence="6" id="KW-0119">Carbohydrate metabolism</keyword>
<evidence type="ECO:0000256" key="1">
    <source>
        <dbReference type="ARBA" id="ARBA00005715"/>
    </source>
</evidence>
<reference evidence="9" key="1">
    <citation type="submission" date="2020-02" db="EMBL/GenBank/DDBJ databases">
        <authorList>
            <person name="Meier V. D."/>
        </authorList>
    </citation>
    <scope>NUCLEOTIDE SEQUENCE</scope>
    <source>
        <strain evidence="9">AVDCRST_MAG92</strain>
    </source>
</reference>
<keyword evidence="2" id="KW-0808">Transferase</keyword>
<evidence type="ECO:0000256" key="5">
    <source>
        <dbReference type="ARBA" id="ARBA00022840"/>
    </source>
</evidence>
<dbReference type="AlphaFoldDB" id="A0A6J4I997"/>
<dbReference type="InterPro" id="IPR010737">
    <property type="entry name" value="4-carb_acid_sugar_kinase_N"/>
</dbReference>
<evidence type="ECO:0000259" key="7">
    <source>
        <dbReference type="Pfam" id="PF07005"/>
    </source>
</evidence>
<dbReference type="GO" id="GO:0005524">
    <property type="term" value="F:ATP binding"/>
    <property type="evidence" value="ECO:0007669"/>
    <property type="project" value="UniProtKB-KW"/>
</dbReference>
<comment type="similarity">
    <text evidence="1">Belongs to the four-carbon acid sugar kinase family.</text>
</comment>
<evidence type="ECO:0000313" key="9">
    <source>
        <dbReference type="EMBL" id="CAA9244678.1"/>
    </source>
</evidence>
<dbReference type="SUPFAM" id="SSF142764">
    <property type="entry name" value="YgbK-like"/>
    <property type="match status" value="1"/>
</dbReference>
<dbReference type="EMBL" id="CADCTM010000255">
    <property type="protein sequence ID" value="CAA9244678.1"/>
    <property type="molecule type" value="Genomic_DNA"/>
</dbReference>
<protein>
    <submittedName>
        <fullName evidence="9">Candidate type III effector Hop protein</fullName>
    </submittedName>
</protein>
<feature type="domain" description="Four-carbon acid sugar kinase nucleotide binding" evidence="8">
    <location>
        <begin position="265"/>
        <end position="430"/>
    </location>
</feature>
<evidence type="ECO:0000256" key="6">
    <source>
        <dbReference type="ARBA" id="ARBA00023277"/>
    </source>
</evidence>
<evidence type="ECO:0000259" key="8">
    <source>
        <dbReference type="Pfam" id="PF17042"/>
    </source>
</evidence>
<name>A0A6J4I997_9CYAN</name>
<keyword evidence="3" id="KW-0547">Nucleotide-binding</keyword>